<dbReference type="EMBL" id="BMAU01021371">
    <property type="protein sequence ID" value="GFY25603.1"/>
    <property type="molecule type" value="Genomic_DNA"/>
</dbReference>
<proteinExistence type="predicted"/>
<dbReference type="GO" id="GO:0003676">
    <property type="term" value="F:nucleic acid binding"/>
    <property type="evidence" value="ECO:0007669"/>
    <property type="project" value="InterPro"/>
</dbReference>
<dbReference type="Gene3D" id="3.30.420.10">
    <property type="entry name" value="Ribonuclease H-like superfamily/Ribonuclease H"/>
    <property type="match status" value="1"/>
</dbReference>
<sequence>MCDSSSRQRWTTRGKKHPKKIAELCCKFLPQPACTSHIEPYEHHLFRSLQKFLDGNNYMTNEGFQMTVEECFVSKTENSFFRGLVKQPKRRQTSLTTGWQPMARVPHTASGTIPSVTLHYSTSGS</sequence>
<dbReference type="AlphaFoldDB" id="A0A8X6VZY9"/>
<accession>A0A8X6VZY9</accession>
<keyword evidence="2" id="KW-1185">Reference proteome</keyword>
<reference evidence="1" key="1">
    <citation type="submission" date="2020-08" db="EMBL/GenBank/DDBJ databases">
        <title>Multicomponent nature underlies the extraordinary mechanical properties of spider dragline silk.</title>
        <authorList>
            <person name="Kono N."/>
            <person name="Nakamura H."/>
            <person name="Mori M."/>
            <person name="Yoshida Y."/>
            <person name="Ohtoshi R."/>
            <person name="Malay A.D."/>
            <person name="Moran D.A.P."/>
            <person name="Tomita M."/>
            <person name="Numata K."/>
            <person name="Arakawa K."/>
        </authorList>
    </citation>
    <scope>NUCLEOTIDE SEQUENCE</scope>
</reference>
<protein>
    <submittedName>
        <fullName evidence="1">Uncharacterized protein</fullName>
    </submittedName>
</protein>
<dbReference type="InterPro" id="IPR036397">
    <property type="entry name" value="RNaseH_sf"/>
</dbReference>
<organism evidence="1 2">
    <name type="scientific">Trichonephila clavipes</name>
    <name type="common">Golden silk orbweaver</name>
    <name type="synonym">Nephila clavipes</name>
    <dbReference type="NCBI Taxonomy" id="2585209"/>
    <lineage>
        <taxon>Eukaryota</taxon>
        <taxon>Metazoa</taxon>
        <taxon>Ecdysozoa</taxon>
        <taxon>Arthropoda</taxon>
        <taxon>Chelicerata</taxon>
        <taxon>Arachnida</taxon>
        <taxon>Araneae</taxon>
        <taxon>Araneomorphae</taxon>
        <taxon>Entelegynae</taxon>
        <taxon>Araneoidea</taxon>
        <taxon>Nephilidae</taxon>
        <taxon>Trichonephila</taxon>
    </lineage>
</organism>
<comment type="caution">
    <text evidence="1">The sequence shown here is derived from an EMBL/GenBank/DDBJ whole genome shotgun (WGS) entry which is preliminary data.</text>
</comment>
<name>A0A8X6VZY9_TRICX</name>
<gene>
    <name evidence="1" type="ORF">TNCV_2487231</name>
</gene>
<evidence type="ECO:0000313" key="2">
    <source>
        <dbReference type="Proteomes" id="UP000887159"/>
    </source>
</evidence>
<dbReference type="Proteomes" id="UP000887159">
    <property type="component" value="Unassembled WGS sequence"/>
</dbReference>
<evidence type="ECO:0000313" key="1">
    <source>
        <dbReference type="EMBL" id="GFY25603.1"/>
    </source>
</evidence>